<dbReference type="Pfam" id="PF03576">
    <property type="entry name" value="Peptidase_S58"/>
    <property type="match status" value="1"/>
</dbReference>
<dbReference type="InterPro" id="IPR005321">
    <property type="entry name" value="Peptidase_S58_DmpA"/>
</dbReference>
<dbReference type="SUPFAM" id="SSF56266">
    <property type="entry name" value="DmpA/ArgJ-like"/>
    <property type="match status" value="1"/>
</dbReference>
<dbReference type="InterPro" id="IPR016117">
    <property type="entry name" value="ArgJ-like_dom_sf"/>
</dbReference>
<evidence type="ECO:0000256" key="1">
    <source>
        <dbReference type="ARBA" id="ARBA00007068"/>
    </source>
</evidence>
<dbReference type="Proteomes" id="UP000679247">
    <property type="component" value="Chromosome"/>
</dbReference>
<keyword evidence="3" id="KW-1185">Reference proteome</keyword>
<protein>
    <submittedName>
        <fullName evidence="2">P1 family peptidase</fullName>
    </submittedName>
</protein>
<comment type="similarity">
    <text evidence="1">Belongs to the peptidase S58 family.</text>
</comment>
<gene>
    <name evidence="2" type="ORF">J1899_12830</name>
</gene>
<dbReference type="PANTHER" id="PTHR36512">
    <property type="entry name" value="D-AMINOPEPTIDASE"/>
    <property type="match status" value="1"/>
</dbReference>
<reference evidence="2 3" key="1">
    <citation type="submission" date="2021-03" db="EMBL/GenBank/DDBJ databases">
        <title>The first data on the complete genome of the tetrodotoxin-producing bacterium.</title>
        <authorList>
            <person name="Melnikova D.I."/>
            <person name="Nijland R."/>
            <person name="Magarlamov T.Y."/>
        </authorList>
    </citation>
    <scope>NUCLEOTIDE SEQUENCE [LARGE SCALE GENOMIC DNA]</scope>
    <source>
        <strain evidence="2 3">1839</strain>
    </source>
</reference>
<dbReference type="RefSeq" id="WP_214474203.1">
    <property type="nucleotide sequence ID" value="NZ_CANKUS010000011.1"/>
</dbReference>
<name>A0ABX8F7J6_9BACI</name>
<accession>A0ABX8F7J6</accession>
<dbReference type="PANTHER" id="PTHR36512:SF3">
    <property type="entry name" value="BLR5678 PROTEIN"/>
    <property type="match status" value="1"/>
</dbReference>
<dbReference type="Gene3D" id="3.60.70.12">
    <property type="entry name" value="L-amino peptidase D-ALA esterase/amidase"/>
    <property type="match status" value="1"/>
</dbReference>
<sequence length="342" mass="36712">MSTIKIGRYNSGAKNCITDVEGVKVGHVTIDEQYESSNEFACTGVTAILPHSGNLFKEKVIAASYIINGFGKTTGLVQLNELGLLESPIMLTNTFGVSAVTQGTLQYMLQQNEEIGDTTGTINIITGECNDSYLNSIRLLPVKPHHAIAAIEEASDVCEEGAVGAGKGMVCFGYKGGIGTASRRIPYTSDQDFMLGCLVLSNFGNPRDFHYSKYINDINQDSIHKPEDGSIIIVIATDVPLSDRQLKRVAKRSTVGLSRTGSHISHGSGDIVIAFSTANKVPHFSADSFIDQGLSIREEQGIMDDIFAATADMVEEAIVSSLLKAKTTIGRNGRAVKSIIDK</sequence>
<dbReference type="CDD" id="cd02253">
    <property type="entry name" value="DmpA"/>
    <property type="match status" value="1"/>
</dbReference>
<organism evidence="2 3">
    <name type="scientific">Cytobacillus gottheilii</name>
    <dbReference type="NCBI Taxonomy" id="859144"/>
    <lineage>
        <taxon>Bacteria</taxon>
        <taxon>Bacillati</taxon>
        <taxon>Bacillota</taxon>
        <taxon>Bacilli</taxon>
        <taxon>Bacillales</taxon>
        <taxon>Bacillaceae</taxon>
        <taxon>Cytobacillus</taxon>
    </lineage>
</organism>
<evidence type="ECO:0000313" key="2">
    <source>
        <dbReference type="EMBL" id="QVY59934.1"/>
    </source>
</evidence>
<evidence type="ECO:0000313" key="3">
    <source>
        <dbReference type="Proteomes" id="UP000679247"/>
    </source>
</evidence>
<proteinExistence type="inferred from homology"/>
<dbReference type="EMBL" id="CP071709">
    <property type="protein sequence ID" value="QVY59934.1"/>
    <property type="molecule type" value="Genomic_DNA"/>
</dbReference>